<organism evidence="3 4">
    <name type="scientific">Cyclotella atomus</name>
    <dbReference type="NCBI Taxonomy" id="382360"/>
    <lineage>
        <taxon>Eukaryota</taxon>
        <taxon>Sar</taxon>
        <taxon>Stramenopiles</taxon>
        <taxon>Ochrophyta</taxon>
        <taxon>Bacillariophyta</taxon>
        <taxon>Coscinodiscophyceae</taxon>
        <taxon>Thalassiosirophycidae</taxon>
        <taxon>Stephanodiscales</taxon>
        <taxon>Stephanodiscaceae</taxon>
        <taxon>Cyclotella</taxon>
    </lineage>
</organism>
<proteinExistence type="predicted"/>
<dbReference type="PROSITE" id="PS50020">
    <property type="entry name" value="WW_DOMAIN_2"/>
    <property type="match status" value="1"/>
</dbReference>
<feature type="compositionally biased region" description="Polar residues" evidence="1">
    <location>
        <begin position="205"/>
        <end position="220"/>
    </location>
</feature>
<dbReference type="InterPro" id="IPR001202">
    <property type="entry name" value="WW_dom"/>
</dbReference>
<name>A0ABD3PRL9_9STRA</name>
<accession>A0ABD3PRL9</accession>
<protein>
    <recommendedName>
        <fullName evidence="2">WW domain-containing protein</fullName>
    </recommendedName>
</protein>
<feature type="domain" description="WW" evidence="2">
    <location>
        <begin position="412"/>
        <end position="445"/>
    </location>
</feature>
<sequence>MSLQQRRPFGSAAANGAVHKYDRKGYASIEPRKSKTKAHLLRSQQNTSHDERRKSKTPKTSNLSTVGGAYSFQTEFDGPTKEAVKADQRHRGAVKKPSRAKPDPSPIKRPDPDCRVSVNQPIPAAADGLSGLLSTKGMAIGKPKPISKAVAKHNSSSAEPTMSPRNTIAASNSSEGVFKSNAASSTGISRRTDLDASSDMEVDSECSSPEKSSPLITSPYSKPDPEAAESSTGKMGSRIGKTAATAAAASSKTEDPTPIERFKVEEVSEEVLARARTGPIENKGVLEAMLNSTNNRAIKRHDASQTEESGPSLIGSIIGGAALQSSASLDGSEVTMPSFSASKLVRGHQSVGTAEVFRNSGSISIPSNNIQLAASNLSSIKFLRRPTAEESARLSMQIRAQLQSGYTYPSQIHLPAGWQVRISKSKGKPYYVHPDFGSTWHYPGLIVGPHIAVQNELFVDQSVDVSRFTSQASTFQKSFDASNTVQSSTARETFKGGLQSNAGHESKDKSATDLASSAGERSDDAVVLDESV</sequence>
<feature type="compositionally biased region" description="Polar residues" evidence="1">
    <location>
        <begin position="153"/>
        <end position="189"/>
    </location>
</feature>
<dbReference type="Proteomes" id="UP001530400">
    <property type="component" value="Unassembled WGS sequence"/>
</dbReference>
<dbReference type="EMBL" id="JALLPJ020000499">
    <property type="protein sequence ID" value="KAL3790502.1"/>
    <property type="molecule type" value="Genomic_DNA"/>
</dbReference>
<gene>
    <name evidence="3" type="ORF">ACHAWO_010225</name>
</gene>
<dbReference type="AlphaFoldDB" id="A0ABD3PRL9"/>
<feature type="compositionally biased region" description="Low complexity" evidence="1">
    <location>
        <begin position="241"/>
        <end position="251"/>
    </location>
</feature>
<evidence type="ECO:0000256" key="1">
    <source>
        <dbReference type="SAM" id="MobiDB-lite"/>
    </source>
</evidence>
<dbReference type="Gene3D" id="2.20.70.10">
    <property type="match status" value="1"/>
</dbReference>
<dbReference type="PROSITE" id="PS01159">
    <property type="entry name" value="WW_DOMAIN_1"/>
    <property type="match status" value="1"/>
</dbReference>
<feature type="region of interest" description="Disordered" evidence="1">
    <location>
        <begin position="1"/>
        <end position="256"/>
    </location>
</feature>
<feature type="non-terminal residue" evidence="3">
    <location>
        <position position="532"/>
    </location>
</feature>
<comment type="caution">
    <text evidence="3">The sequence shown here is derived from an EMBL/GenBank/DDBJ whole genome shotgun (WGS) entry which is preliminary data.</text>
</comment>
<evidence type="ECO:0000313" key="4">
    <source>
        <dbReference type="Proteomes" id="UP001530400"/>
    </source>
</evidence>
<evidence type="ECO:0000313" key="3">
    <source>
        <dbReference type="EMBL" id="KAL3790502.1"/>
    </source>
</evidence>
<feature type="compositionally biased region" description="Basic and acidic residues" evidence="1">
    <location>
        <begin position="19"/>
        <end position="33"/>
    </location>
</feature>
<keyword evidence="4" id="KW-1185">Reference proteome</keyword>
<feature type="compositionally biased region" description="Basic and acidic residues" evidence="1">
    <location>
        <begin position="78"/>
        <end position="90"/>
    </location>
</feature>
<reference evidence="3 4" key="1">
    <citation type="submission" date="2024-10" db="EMBL/GenBank/DDBJ databases">
        <title>Updated reference genomes for cyclostephanoid diatoms.</title>
        <authorList>
            <person name="Roberts W.R."/>
            <person name="Alverson A.J."/>
        </authorList>
    </citation>
    <scope>NUCLEOTIDE SEQUENCE [LARGE SCALE GENOMIC DNA]</scope>
    <source>
        <strain evidence="3 4">AJA010-31</strain>
    </source>
</reference>
<feature type="region of interest" description="Disordered" evidence="1">
    <location>
        <begin position="495"/>
        <end position="532"/>
    </location>
</feature>
<evidence type="ECO:0000259" key="2">
    <source>
        <dbReference type="PROSITE" id="PS50020"/>
    </source>
</evidence>
<feature type="compositionally biased region" description="Basic and acidic residues" evidence="1">
    <location>
        <begin position="100"/>
        <end position="114"/>
    </location>
</feature>